<comment type="subcellular location">
    <subcellularLocation>
        <location evidence="1">Cell membrane</location>
        <topology evidence="1">Multi-pass membrane protein</topology>
    </subcellularLocation>
</comment>
<dbReference type="PROSITE" id="PS50850">
    <property type="entry name" value="MFS"/>
    <property type="match status" value="1"/>
</dbReference>
<dbReference type="InterPro" id="IPR011701">
    <property type="entry name" value="MFS"/>
</dbReference>
<evidence type="ECO:0000256" key="4">
    <source>
        <dbReference type="ARBA" id="ARBA00022989"/>
    </source>
</evidence>
<evidence type="ECO:0000313" key="9">
    <source>
        <dbReference type="EMBL" id="GGC87743.1"/>
    </source>
</evidence>
<dbReference type="AlphaFoldDB" id="A0A916UTJ1"/>
<feature type="compositionally biased region" description="Basic residues" evidence="6">
    <location>
        <begin position="283"/>
        <end position="293"/>
    </location>
</feature>
<feature type="transmembrane region" description="Helical" evidence="7">
    <location>
        <begin position="243"/>
        <end position="262"/>
    </location>
</feature>
<keyword evidence="3 7" id="KW-0812">Transmembrane</keyword>
<dbReference type="Gene3D" id="1.20.1250.20">
    <property type="entry name" value="MFS general substrate transporter like domains"/>
    <property type="match status" value="1"/>
</dbReference>
<keyword evidence="4 7" id="KW-1133">Transmembrane helix</keyword>
<feature type="region of interest" description="Disordered" evidence="6">
    <location>
        <begin position="270"/>
        <end position="325"/>
    </location>
</feature>
<dbReference type="InterPro" id="IPR036259">
    <property type="entry name" value="MFS_trans_sf"/>
</dbReference>
<feature type="domain" description="Major facilitator superfamily (MFS) profile" evidence="8">
    <location>
        <begin position="12"/>
        <end position="402"/>
    </location>
</feature>
<gene>
    <name evidence="9" type="ORF">GCM10010994_52170</name>
</gene>
<organism evidence="9 10">
    <name type="scientific">Chelatococcus reniformis</name>
    <dbReference type="NCBI Taxonomy" id="1494448"/>
    <lineage>
        <taxon>Bacteria</taxon>
        <taxon>Pseudomonadati</taxon>
        <taxon>Pseudomonadota</taxon>
        <taxon>Alphaproteobacteria</taxon>
        <taxon>Hyphomicrobiales</taxon>
        <taxon>Chelatococcaceae</taxon>
        <taxon>Chelatococcus</taxon>
    </lineage>
</organism>
<dbReference type="Proteomes" id="UP000637002">
    <property type="component" value="Unassembled WGS sequence"/>
</dbReference>
<evidence type="ECO:0000256" key="6">
    <source>
        <dbReference type="SAM" id="MobiDB-lite"/>
    </source>
</evidence>
<feature type="transmembrane region" description="Helical" evidence="7">
    <location>
        <begin position="168"/>
        <end position="186"/>
    </location>
</feature>
<dbReference type="Pfam" id="PF07690">
    <property type="entry name" value="MFS_1"/>
    <property type="match status" value="1"/>
</dbReference>
<evidence type="ECO:0000256" key="2">
    <source>
        <dbReference type="ARBA" id="ARBA00022475"/>
    </source>
</evidence>
<evidence type="ECO:0000256" key="1">
    <source>
        <dbReference type="ARBA" id="ARBA00004651"/>
    </source>
</evidence>
<protein>
    <recommendedName>
        <fullName evidence="8">Major facilitator superfamily (MFS) profile domain-containing protein</fullName>
    </recommendedName>
</protein>
<comment type="caution">
    <text evidence="9">The sequence shown here is derived from an EMBL/GenBank/DDBJ whole genome shotgun (WGS) entry which is preliminary data.</text>
</comment>
<feature type="region of interest" description="Disordered" evidence="6">
    <location>
        <begin position="360"/>
        <end position="402"/>
    </location>
</feature>
<dbReference type="PANTHER" id="PTHR43124:SF8">
    <property type="entry name" value="INNER MEMBRANE TRANSPORT PROTEIN YDHP"/>
    <property type="match status" value="1"/>
</dbReference>
<feature type="transmembrane region" description="Helical" evidence="7">
    <location>
        <begin position="107"/>
        <end position="128"/>
    </location>
</feature>
<dbReference type="CDD" id="cd17324">
    <property type="entry name" value="MFS_NepI_like"/>
    <property type="match status" value="1"/>
</dbReference>
<dbReference type="GO" id="GO:0005886">
    <property type="term" value="C:plasma membrane"/>
    <property type="evidence" value="ECO:0007669"/>
    <property type="project" value="UniProtKB-SubCell"/>
</dbReference>
<dbReference type="InterPro" id="IPR050189">
    <property type="entry name" value="MFS_Efflux_Transporters"/>
</dbReference>
<evidence type="ECO:0000256" key="3">
    <source>
        <dbReference type="ARBA" id="ARBA00022692"/>
    </source>
</evidence>
<evidence type="ECO:0000256" key="5">
    <source>
        <dbReference type="ARBA" id="ARBA00023136"/>
    </source>
</evidence>
<feature type="transmembrane region" description="Helical" evidence="7">
    <location>
        <begin position="12"/>
        <end position="33"/>
    </location>
</feature>
<feature type="transmembrane region" description="Helical" evidence="7">
    <location>
        <begin position="207"/>
        <end position="231"/>
    </location>
</feature>
<proteinExistence type="predicted"/>
<feature type="compositionally biased region" description="Basic and acidic residues" evidence="6">
    <location>
        <begin position="270"/>
        <end position="282"/>
    </location>
</feature>
<evidence type="ECO:0000259" key="8">
    <source>
        <dbReference type="PROSITE" id="PS50850"/>
    </source>
</evidence>
<accession>A0A916UTJ1</accession>
<feature type="transmembrane region" description="Helical" evidence="7">
    <location>
        <begin position="45"/>
        <end position="67"/>
    </location>
</feature>
<keyword evidence="10" id="KW-1185">Reference proteome</keyword>
<feature type="transmembrane region" description="Helical" evidence="7">
    <location>
        <begin position="79"/>
        <end position="101"/>
    </location>
</feature>
<dbReference type="PANTHER" id="PTHR43124">
    <property type="entry name" value="PURINE EFFLUX PUMP PBUE"/>
    <property type="match status" value="1"/>
</dbReference>
<dbReference type="InterPro" id="IPR020846">
    <property type="entry name" value="MFS_dom"/>
</dbReference>
<name>A0A916UTJ1_9HYPH</name>
<keyword evidence="5 7" id="KW-0472">Membrane</keyword>
<evidence type="ECO:0000313" key="10">
    <source>
        <dbReference type="Proteomes" id="UP000637002"/>
    </source>
</evidence>
<reference evidence="9" key="1">
    <citation type="journal article" date="2014" name="Int. J. Syst. Evol. Microbiol.">
        <title>Complete genome sequence of Corynebacterium casei LMG S-19264T (=DSM 44701T), isolated from a smear-ripened cheese.</title>
        <authorList>
            <consortium name="US DOE Joint Genome Institute (JGI-PGF)"/>
            <person name="Walter F."/>
            <person name="Albersmeier A."/>
            <person name="Kalinowski J."/>
            <person name="Ruckert C."/>
        </authorList>
    </citation>
    <scope>NUCLEOTIDE SEQUENCE</scope>
    <source>
        <strain evidence="9">CGMCC 1.12919</strain>
    </source>
</reference>
<reference evidence="9" key="2">
    <citation type="submission" date="2020-09" db="EMBL/GenBank/DDBJ databases">
        <authorList>
            <person name="Sun Q."/>
            <person name="Zhou Y."/>
        </authorList>
    </citation>
    <scope>NUCLEOTIDE SEQUENCE</scope>
    <source>
        <strain evidence="9">CGMCC 1.12919</strain>
    </source>
</reference>
<feature type="compositionally biased region" description="Low complexity" evidence="6">
    <location>
        <begin position="360"/>
        <end position="372"/>
    </location>
</feature>
<keyword evidence="2" id="KW-1003">Cell membrane</keyword>
<dbReference type="GO" id="GO:0022857">
    <property type="term" value="F:transmembrane transporter activity"/>
    <property type="evidence" value="ECO:0007669"/>
    <property type="project" value="InterPro"/>
</dbReference>
<feature type="transmembrane region" description="Helical" evidence="7">
    <location>
        <begin position="140"/>
        <end position="162"/>
    </location>
</feature>
<sequence>MSTHGLSASRLPLLALAIASFGIGTTEFVIMGLLPDVATDLAVTIPQAGLLVTGYALSVTFGSPILAIATARMQRKRALLVLIAIFILGNLLCAVAPGYALLMAARIVTALCHGAFFGLGAVVAAALVEPHRRAQAIAMMFAGLTLANVLGVPFGTALGQALGWRDTFFAVAAIGVLAALALQAWLPRELPVPPMDLAREARSLGRVQVLLAMLISVVTSASLFSVFTYIAPILEQVSGVSQHGVTLMLLLFGVGLTIGNVLGGRLADARRPGQARGRDPGWRRRAAAGRHRPLPVGGAPGFPGRRGLPAGTEPGPRPYGADGGDERAYREACVPVVRSRGGRGGPARLLLARRLTDATAVGERRAAQAPAARRSRPSHDGQYRMVQRRPTIAASARRPAAG</sequence>
<dbReference type="SUPFAM" id="SSF103473">
    <property type="entry name" value="MFS general substrate transporter"/>
    <property type="match status" value="1"/>
</dbReference>
<evidence type="ECO:0000256" key="7">
    <source>
        <dbReference type="SAM" id="Phobius"/>
    </source>
</evidence>
<dbReference type="EMBL" id="BMGG01000010">
    <property type="protein sequence ID" value="GGC87743.1"/>
    <property type="molecule type" value="Genomic_DNA"/>
</dbReference>